<name>B8CEV3_THAPS</name>
<dbReference type="FunCoup" id="B8CEV3">
    <property type="interactions" value="79"/>
</dbReference>
<dbReference type="InParanoid" id="B8CEV3"/>
<dbReference type="Proteomes" id="UP000001449">
    <property type="component" value="Chromosome 20"/>
</dbReference>
<evidence type="ECO:0000256" key="3">
    <source>
        <dbReference type="ARBA" id="ARBA00038874"/>
    </source>
</evidence>
<comment type="pathway">
    <text evidence="1">Phospholipid metabolism; phosphatidylethanolamine biosynthesis; phosphatidylethanolamine from ethanolamine: step 1/3.</text>
</comment>
<dbReference type="STRING" id="35128.B8CEV3"/>
<dbReference type="SUPFAM" id="SSF56112">
    <property type="entry name" value="Protein kinase-like (PK-like)"/>
    <property type="match status" value="1"/>
</dbReference>
<dbReference type="GeneID" id="7448545"/>
<dbReference type="KEGG" id="tps:THAPSDRAFT_25639"/>
<dbReference type="Gene3D" id="3.90.1200.10">
    <property type="match status" value="1"/>
</dbReference>
<evidence type="ECO:0000313" key="5">
    <source>
        <dbReference type="Proteomes" id="UP000001449"/>
    </source>
</evidence>
<reference evidence="4 5" key="1">
    <citation type="journal article" date="2004" name="Science">
        <title>The genome of the diatom Thalassiosira pseudonana: ecology, evolution, and metabolism.</title>
        <authorList>
            <person name="Armbrust E.V."/>
            <person name="Berges J.A."/>
            <person name="Bowler C."/>
            <person name="Green B.R."/>
            <person name="Martinez D."/>
            <person name="Putnam N.H."/>
            <person name="Zhou S."/>
            <person name="Allen A.E."/>
            <person name="Apt K.E."/>
            <person name="Bechner M."/>
            <person name="Brzezinski M.A."/>
            <person name="Chaal B.K."/>
            <person name="Chiovitti A."/>
            <person name="Davis A.K."/>
            <person name="Demarest M.S."/>
            <person name="Detter J.C."/>
            <person name="Glavina T."/>
            <person name="Goodstein D."/>
            <person name="Hadi M.Z."/>
            <person name="Hellsten U."/>
            <person name="Hildebrand M."/>
            <person name="Jenkins B.D."/>
            <person name="Jurka J."/>
            <person name="Kapitonov V.V."/>
            <person name="Kroger N."/>
            <person name="Lau W.W."/>
            <person name="Lane T.W."/>
            <person name="Larimer F.W."/>
            <person name="Lippmeier J.C."/>
            <person name="Lucas S."/>
            <person name="Medina M."/>
            <person name="Montsant A."/>
            <person name="Obornik M."/>
            <person name="Parker M.S."/>
            <person name="Palenik B."/>
            <person name="Pazour G.J."/>
            <person name="Richardson P.M."/>
            <person name="Rynearson T.A."/>
            <person name="Saito M.A."/>
            <person name="Schwartz D.C."/>
            <person name="Thamatrakoln K."/>
            <person name="Valentin K."/>
            <person name="Vardi A."/>
            <person name="Wilkerson F.P."/>
            <person name="Rokhsar D.S."/>
        </authorList>
    </citation>
    <scope>NUCLEOTIDE SEQUENCE [LARGE SCALE GENOMIC DNA]</scope>
    <source>
        <strain evidence="4 5">CCMP1335</strain>
    </source>
</reference>
<keyword evidence="5" id="KW-1185">Reference proteome</keyword>
<dbReference type="InterPro" id="IPR011009">
    <property type="entry name" value="Kinase-like_dom_sf"/>
</dbReference>
<dbReference type="EC" id="2.7.1.82" evidence="3"/>
<dbReference type="RefSeq" id="XP_002294740.1">
    <property type="nucleotide sequence ID" value="XM_002294704.1"/>
</dbReference>
<dbReference type="Pfam" id="PF01633">
    <property type="entry name" value="Choline_kinase"/>
    <property type="match status" value="1"/>
</dbReference>
<dbReference type="GO" id="GO:0005737">
    <property type="term" value="C:cytoplasm"/>
    <property type="evidence" value="ECO:0000318"/>
    <property type="project" value="GO_Central"/>
</dbReference>
<dbReference type="CDD" id="cd05157">
    <property type="entry name" value="ETNK_euk"/>
    <property type="match status" value="1"/>
</dbReference>
<gene>
    <name evidence="4" type="ORF">THAPSDRAFT_25639</name>
</gene>
<dbReference type="GO" id="GO:0004305">
    <property type="term" value="F:ethanolamine kinase activity"/>
    <property type="evidence" value="ECO:0000318"/>
    <property type="project" value="GO_Central"/>
</dbReference>
<dbReference type="PANTHER" id="PTHR22603:SF66">
    <property type="entry name" value="ETHANOLAMINE KINASE"/>
    <property type="match status" value="1"/>
</dbReference>
<evidence type="ECO:0000313" key="4">
    <source>
        <dbReference type="EMBL" id="EED88100.1"/>
    </source>
</evidence>
<protein>
    <recommendedName>
        <fullName evidence="3">ethanolamine kinase</fullName>
        <ecNumber evidence="3">2.7.1.82</ecNumber>
    </recommendedName>
</protein>
<evidence type="ECO:0000256" key="2">
    <source>
        <dbReference type="ARBA" id="ARBA00038211"/>
    </source>
</evidence>
<dbReference type="AlphaFoldDB" id="B8CEV3"/>
<organism evidence="4 5">
    <name type="scientific">Thalassiosira pseudonana</name>
    <name type="common">Marine diatom</name>
    <name type="synonym">Cyclotella nana</name>
    <dbReference type="NCBI Taxonomy" id="35128"/>
    <lineage>
        <taxon>Eukaryota</taxon>
        <taxon>Sar</taxon>
        <taxon>Stramenopiles</taxon>
        <taxon>Ochrophyta</taxon>
        <taxon>Bacillariophyta</taxon>
        <taxon>Coscinodiscophyceae</taxon>
        <taxon>Thalassiosirophycidae</taxon>
        <taxon>Thalassiosirales</taxon>
        <taxon>Thalassiosiraceae</taxon>
        <taxon>Thalassiosira</taxon>
    </lineage>
</organism>
<dbReference type="PANTHER" id="PTHR22603">
    <property type="entry name" value="CHOLINE/ETHANOALAMINE KINASE"/>
    <property type="match status" value="1"/>
</dbReference>
<evidence type="ECO:0000256" key="1">
    <source>
        <dbReference type="ARBA" id="ARBA00037883"/>
    </source>
</evidence>
<dbReference type="GO" id="GO:0006646">
    <property type="term" value="P:phosphatidylethanolamine biosynthetic process"/>
    <property type="evidence" value="ECO:0000318"/>
    <property type="project" value="GO_Central"/>
</dbReference>
<dbReference type="Gene3D" id="3.30.200.20">
    <property type="entry name" value="Phosphorylase Kinase, domain 1"/>
    <property type="match status" value="1"/>
</dbReference>
<reference evidence="4 5" key="2">
    <citation type="journal article" date="2008" name="Nature">
        <title>The Phaeodactylum genome reveals the evolutionary history of diatom genomes.</title>
        <authorList>
            <person name="Bowler C."/>
            <person name="Allen A.E."/>
            <person name="Badger J.H."/>
            <person name="Grimwood J."/>
            <person name="Jabbari K."/>
            <person name="Kuo A."/>
            <person name="Maheswari U."/>
            <person name="Martens C."/>
            <person name="Maumus F."/>
            <person name="Otillar R.P."/>
            <person name="Rayko E."/>
            <person name="Salamov A."/>
            <person name="Vandepoele K."/>
            <person name="Beszteri B."/>
            <person name="Gruber A."/>
            <person name="Heijde M."/>
            <person name="Katinka M."/>
            <person name="Mock T."/>
            <person name="Valentin K."/>
            <person name="Verret F."/>
            <person name="Berges J.A."/>
            <person name="Brownlee C."/>
            <person name="Cadoret J.P."/>
            <person name="Chiovitti A."/>
            <person name="Choi C.J."/>
            <person name="Coesel S."/>
            <person name="De Martino A."/>
            <person name="Detter J.C."/>
            <person name="Durkin C."/>
            <person name="Falciatore A."/>
            <person name="Fournet J."/>
            <person name="Haruta M."/>
            <person name="Huysman M.J."/>
            <person name="Jenkins B.D."/>
            <person name="Jiroutova K."/>
            <person name="Jorgensen R.E."/>
            <person name="Joubert Y."/>
            <person name="Kaplan A."/>
            <person name="Kroger N."/>
            <person name="Kroth P.G."/>
            <person name="La Roche J."/>
            <person name="Lindquist E."/>
            <person name="Lommer M."/>
            <person name="Martin-Jezequel V."/>
            <person name="Lopez P.J."/>
            <person name="Lucas S."/>
            <person name="Mangogna M."/>
            <person name="McGinnis K."/>
            <person name="Medlin L.K."/>
            <person name="Montsant A."/>
            <person name="Oudot-Le Secq M.P."/>
            <person name="Napoli C."/>
            <person name="Obornik M."/>
            <person name="Parker M.S."/>
            <person name="Petit J.L."/>
            <person name="Porcel B.M."/>
            <person name="Poulsen N."/>
            <person name="Robison M."/>
            <person name="Rychlewski L."/>
            <person name="Rynearson T.A."/>
            <person name="Schmutz J."/>
            <person name="Shapiro H."/>
            <person name="Siaut M."/>
            <person name="Stanley M."/>
            <person name="Sussman M.R."/>
            <person name="Taylor A.R."/>
            <person name="Vardi A."/>
            <person name="von Dassow P."/>
            <person name="Vyverman W."/>
            <person name="Willis A."/>
            <person name="Wyrwicz L.S."/>
            <person name="Rokhsar D.S."/>
            <person name="Weissenbach J."/>
            <person name="Armbrust E.V."/>
            <person name="Green B.R."/>
            <person name="Van de Peer Y."/>
            <person name="Grigoriev I.V."/>
        </authorList>
    </citation>
    <scope>NUCLEOTIDE SEQUENCE [LARGE SCALE GENOMIC DNA]</scope>
    <source>
        <strain evidence="4 5">CCMP1335</strain>
    </source>
</reference>
<comment type="similarity">
    <text evidence="2">Belongs to the choline/ethanolamine kinase family.</text>
</comment>
<dbReference type="EMBL" id="CM000652">
    <property type="protein sequence ID" value="EED88100.1"/>
    <property type="molecule type" value="Genomic_DNA"/>
</dbReference>
<proteinExistence type="inferred from homology"/>
<accession>B8CEV3</accession>
<sequence length="528" mass="58157">MVPRCTTNATNCVAASSTPSSLTLNGPKGYAHARIEADIQHRHSGDGSASSPNSASTFLRIVEDRPYFPLLQLDPTKNESVVDVARTVLSAYNKNSRSNNSTDAGDVNSCEGKVTVITGGLTNALFKVDLNSSTDEATNNNTSVLVRVFGSEGMIDRDIDTANFARLCNKSTTGGHNVTNQFTVIHSQLDLLGRFANGRIETWIPNMRQAHHVNDFGATAANCTELSREVARQLARLHYGFDIPEYLVSKKGGGVEMTPTLWRVIEDWTGELKNALEDETFVNDAALVKLFEEVVVSKNNASGTSPAPTTEAIVSELTNELKWLQKVVETKHPDATVVFAHNDVNAANILLDASTTNTDNNDSNSPYNEQTVCLIDFEYGAINYAMFDVANFYCEHCGGNDNAAPDYTLFPEHERQIDFLREYLKAKRGILRAKGEDEEQTAATDAEMIARLLSQVQLFRMASNLYWGVWGVLQAAGDVIDGTFNKENAKLRLLGNVGMNNWDNLRYGMNRLGGYWECKERLLTIGEV</sequence>